<feature type="transmembrane region" description="Helical" evidence="5">
    <location>
        <begin position="303"/>
        <end position="323"/>
    </location>
</feature>
<feature type="transmembrane region" description="Helical" evidence="5">
    <location>
        <begin position="100"/>
        <end position="119"/>
    </location>
</feature>
<dbReference type="InterPro" id="IPR011701">
    <property type="entry name" value="MFS"/>
</dbReference>
<dbReference type="Proteomes" id="UP000188318">
    <property type="component" value="Unassembled WGS sequence"/>
</dbReference>
<dbReference type="VEuPathDB" id="FungiDB:ASPCADRAFT_163364"/>
<keyword evidence="2 5" id="KW-0812">Transmembrane</keyword>
<organism evidence="7 8">
    <name type="scientific">Aspergillus carbonarius (strain ITEM 5010)</name>
    <dbReference type="NCBI Taxonomy" id="602072"/>
    <lineage>
        <taxon>Eukaryota</taxon>
        <taxon>Fungi</taxon>
        <taxon>Dikarya</taxon>
        <taxon>Ascomycota</taxon>
        <taxon>Pezizomycotina</taxon>
        <taxon>Eurotiomycetes</taxon>
        <taxon>Eurotiomycetidae</taxon>
        <taxon>Eurotiales</taxon>
        <taxon>Aspergillaceae</taxon>
        <taxon>Aspergillus</taxon>
        <taxon>Aspergillus subgen. Circumdati</taxon>
    </lineage>
</organism>
<feature type="transmembrane region" description="Helical" evidence="5">
    <location>
        <begin position="72"/>
        <end position="88"/>
    </location>
</feature>
<dbReference type="Pfam" id="PF07690">
    <property type="entry name" value="MFS_1"/>
    <property type="match status" value="1"/>
</dbReference>
<feature type="transmembrane region" description="Helical" evidence="5">
    <location>
        <begin position="125"/>
        <end position="147"/>
    </location>
</feature>
<feature type="transmembrane region" description="Helical" evidence="5">
    <location>
        <begin position="188"/>
        <end position="208"/>
    </location>
</feature>
<dbReference type="STRING" id="602072.A0A1R3RXM3"/>
<dbReference type="AlphaFoldDB" id="A0A1R3RXM3"/>
<dbReference type="GO" id="GO:0016020">
    <property type="term" value="C:membrane"/>
    <property type="evidence" value="ECO:0007669"/>
    <property type="project" value="UniProtKB-SubCell"/>
</dbReference>
<dbReference type="PROSITE" id="PS50850">
    <property type="entry name" value="MFS"/>
    <property type="match status" value="1"/>
</dbReference>
<evidence type="ECO:0000256" key="1">
    <source>
        <dbReference type="ARBA" id="ARBA00004141"/>
    </source>
</evidence>
<evidence type="ECO:0000259" key="6">
    <source>
        <dbReference type="PROSITE" id="PS50850"/>
    </source>
</evidence>
<evidence type="ECO:0000313" key="7">
    <source>
        <dbReference type="EMBL" id="OOF99256.1"/>
    </source>
</evidence>
<protein>
    <recommendedName>
        <fullName evidence="6">Major facilitator superfamily (MFS) profile domain-containing protein</fullName>
    </recommendedName>
</protein>
<evidence type="ECO:0000256" key="3">
    <source>
        <dbReference type="ARBA" id="ARBA00022989"/>
    </source>
</evidence>
<comment type="subcellular location">
    <subcellularLocation>
        <location evidence="1">Membrane</location>
        <topology evidence="1">Multi-pass membrane protein</topology>
    </subcellularLocation>
</comment>
<proteinExistence type="predicted"/>
<dbReference type="Gene3D" id="1.20.1250.20">
    <property type="entry name" value="MFS general substrate transporter like domains"/>
    <property type="match status" value="1"/>
</dbReference>
<name>A0A1R3RXM3_ASPC5</name>
<evidence type="ECO:0000256" key="5">
    <source>
        <dbReference type="SAM" id="Phobius"/>
    </source>
</evidence>
<accession>A0A1R3RXM3</accession>
<dbReference type="PANTHER" id="PTHR23502:SF60">
    <property type="entry name" value="MAJOR FACILITATOR SUPERFAMILY (MFS) PROFILE DOMAIN-CONTAINING PROTEIN-RELATED"/>
    <property type="match status" value="1"/>
</dbReference>
<gene>
    <name evidence="7" type="ORF">ASPCADRAFT_163364</name>
</gene>
<feature type="transmembrane region" description="Helical" evidence="5">
    <location>
        <begin position="436"/>
        <end position="458"/>
    </location>
</feature>
<feature type="domain" description="Major facilitator superfamily (MFS) profile" evidence="6">
    <location>
        <begin position="33"/>
        <end position="465"/>
    </location>
</feature>
<dbReference type="FunFam" id="1.20.1250.20:FF:000011">
    <property type="entry name" value="MFS multidrug transporter, putative"/>
    <property type="match status" value="1"/>
</dbReference>
<dbReference type="EMBL" id="KV907495">
    <property type="protein sequence ID" value="OOF99256.1"/>
    <property type="molecule type" value="Genomic_DNA"/>
</dbReference>
<dbReference type="CDD" id="cd17323">
    <property type="entry name" value="MFS_Tpo1_MDR_like"/>
    <property type="match status" value="1"/>
</dbReference>
<feature type="transmembrane region" description="Helical" evidence="5">
    <location>
        <begin position="376"/>
        <end position="400"/>
    </location>
</feature>
<keyword evidence="3 5" id="KW-1133">Transmembrane helix</keyword>
<reference evidence="8" key="1">
    <citation type="journal article" date="2017" name="Genome Biol.">
        <title>Comparative genomics reveals high biological diversity and specific adaptations in the industrially and medically important fungal genus Aspergillus.</title>
        <authorList>
            <person name="de Vries R.P."/>
            <person name="Riley R."/>
            <person name="Wiebenga A."/>
            <person name="Aguilar-Osorio G."/>
            <person name="Amillis S."/>
            <person name="Uchima C.A."/>
            <person name="Anderluh G."/>
            <person name="Asadollahi M."/>
            <person name="Askin M."/>
            <person name="Barry K."/>
            <person name="Battaglia E."/>
            <person name="Bayram O."/>
            <person name="Benocci T."/>
            <person name="Braus-Stromeyer S.A."/>
            <person name="Caldana C."/>
            <person name="Canovas D."/>
            <person name="Cerqueira G.C."/>
            <person name="Chen F."/>
            <person name="Chen W."/>
            <person name="Choi C."/>
            <person name="Clum A."/>
            <person name="Dos Santos R.A."/>
            <person name="Damasio A.R."/>
            <person name="Diallinas G."/>
            <person name="Emri T."/>
            <person name="Fekete E."/>
            <person name="Flipphi M."/>
            <person name="Freyberg S."/>
            <person name="Gallo A."/>
            <person name="Gournas C."/>
            <person name="Habgood R."/>
            <person name="Hainaut M."/>
            <person name="Harispe M.L."/>
            <person name="Henrissat B."/>
            <person name="Hilden K.S."/>
            <person name="Hope R."/>
            <person name="Hossain A."/>
            <person name="Karabika E."/>
            <person name="Karaffa L."/>
            <person name="Karanyi Z."/>
            <person name="Krasevec N."/>
            <person name="Kuo A."/>
            <person name="Kusch H."/>
            <person name="LaButti K."/>
            <person name="Lagendijk E.L."/>
            <person name="Lapidus A."/>
            <person name="Levasseur A."/>
            <person name="Lindquist E."/>
            <person name="Lipzen A."/>
            <person name="Logrieco A.F."/>
            <person name="MacCabe A."/>
            <person name="Maekelae M.R."/>
            <person name="Malavazi I."/>
            <person name="Melin P."/>
            <person name="Meyer V."/>
            <person name="Mielnichuk N."/>
            <person name="Miskei M."/>
            <person name="Molnar A.P."/>
            <person name="Mule G."/>
            <person name="Ngan C.Y."/>
            <person name="Orejas M."/>
            <person name="Orosz E."/>
            <person name="Ouedraogo J.P."/>
            <person name="Overkamp K.M."/>
            <person name="Park H.-S."/>
            <person name="Perrone G."/>
            <person name="Piumi F."/>
            <person name="Punt P.J."/>
            <person name="Ram A.F."/>
            <person name="Ramon A."/>
            <person name="Rauscher S."/>
            <person name="Record E."/>
            <person name="Riano-Pachon D.M."/>
            <person name="Robert V."/>
            <person name="Roehrig J."/>
            <person name="Ruller R."/>
            <person name="Salamov A."/>
            <person name="Salih N.S."/>
            <person name="Samson R.A."/>
            <person name="Sandor E."/>
            <person name="Sanguinetti M."/>
            <person name="Schuetze T."/>
            <person name="Sepcic K."/>
            <person name="Shelest E."/>
            <person name="Sherlock G."/>
            <person name="Sophianopoulou V."/>
            <person name="Squina F.M."/>
            <person name="Sun H."/>
            <person name="Susca A."/>
            <person name="Todd R.B."/>
            <person name="Tsang A."/>
            <person name="Unkles S.E."/>
            <person name="van de Wiele N."/>
            <person name="van Rossen-Uffink D."/>
            <person name="Oliveira J.V."/>
            <person name="Vesth T.C."/>
            <person name="Visser J."/>
            <person name="Yu J.-H."/>
            <person name="Zhou M."/>
            <person name="Andersen M.R."/>
            <person name="Archer D.B."/>
            <person name="Baker S.E."/>
            <person name="Benoit I."/>
            <person name="Brakhage A.A."/>
            <person name="Braus G.H."/>
            <person name="Fischer R."/>
            <person name="Frisvad J.C."/>
            <person name="Goldman G.H."/>
            <person name="Houbraken J."/>
            <person name="Oakley B."/>
            <person name="Pocsi I."/>
            <person name="Scazzocchio C."/>
            <person name="Seiboth B."/>
            <person name="vanKuyk P.A."/>
            <person name="Wortman J."/>
            <person name="Dyer P.S."/>
            <person name="Grigoriev I.V."/>
        </authorList>
    </citation>
    <scope>NUCLEOTIDE SEQUENCE [LARGE SCALE GENOMIC DNA]</scope>
    <source>
        <strain evidence="8">ITEM 5010</strain>
    </source>
</reference>
<dbReference type="InterPro" id="IPR036259">
    <property type="entry name" value="MFS_trans_sf"/>
</dbReference>
<dbReference type="PANTHER" id="PTHR23502">
    <property type="entry name" value="MAJOR FACILITATOR SUPERFAMILY"/>
    <property type="match status" value="1"/>
</dbReference>
<feature type="transmembrane region" description="Helical" evidence="5">
    <location>
        <begin position="159"/>
        <end position="182"/>
    </location>
</feature>
<evidence type="ECO:0000313" key="8">
    <source>
        <dbReference type="Proteomes" id="UP000188318"/>
    </source>
</evidence>
<feature type="transmembrane region" description="Helical" evidence="5">
    <location>
        <begin position="412"/>
        <end position="430"/>
    </location>
</feature>
<dbReference type="OrthoDB" id="6770063at2759"/>
<dbReference type="GO" id="GO:0022857">
    <property type="term" value="F:transmembrane transporter activity"/>
    <property type="evidence" value="ECO:0007669"/>
    <property type="project" value="InterPro"/>
</dbReference>
<dbReference type="SUPFAM" id="SSF103473">
    <property type="entry name" value="MFS general substrate transporter"/>
    <property type="match status" value="1"/>
</dbReference>
<dbReference type="OMA" id="LVIDWDG"/>
<feature type="transmembrane region" description="Helical" evidence="5">
    <location>
        <begin position="256"/>
        <end position="283"/>
    </location>
</feature>
<keyword evidence="8" id="KW-1185">Reference proteome</keyword>
<sequence length="478" mass="52014">MGSLDPEHGVVTWDGPHDPTNPQNWTYRQKWVATLVVSGFGLVSPVSSSMVSPSVDVIAREFGITSAITKEMILSIYVLAWGLGPLLLGPLSEMYGRVRILQLGNLVYLIFNIAGGFSQSTAQLIVFRFLSGFGGSGPLVLGDGVLADIWPAEQRGMAVAIYSLAPLFGPAIGPIAGGFITQYTTWRWSFYVMSIVSGLVGILGIFFLTETYEPYILKVKAQKLRKQTGNLAFYTDFEKAQPSTKELWKISIERPFILLGTQIIIQALGLYMAFLYGLMYLMLATFPALWQDVYGESVSIGSLNYISIGIGLLLGTQIGARLNDRVFLILKQRNDGTGLPEHRIPLMLPASVLVGVGMFWYGWSASPHVQWIVPDIGIAVASVGIIIAFQCVQLYIIDAYPRYAASAMSASAILRALAGFGFPLFATAMYDRLGYGWGNSLLGFVAIFLGVPAPVLLWRFGAALRKRSPYASGMAIAG</sequence>
<evidence type="ECO:0000256" key="4">
    <source>
        <dbReference type="ARBA" id="ARBA00023136"/>
    </source>
</evidence>
<feature type="transmembrane region" description="Helical" evidence="5">
    <location>
        <begin position="344"/>
        <end position="364"/>
    </location>
</feature>
<dbReference type="InterPro" id="IPR020846">
    <property type="entry name" value="MFS_dom"/>
</dbReference>
<evidence type="ECO:0000256" key="2">
    <source>
        <dbReference type="ARBA" id="ARBA00022692"/>
    </source>
</evidence>
<keyword evidence="4 5" id="KW-0472">Membrane</keyword>